<evidence type="ECO:0000313" key="3">
    <source>
        <dbReference type="Proteomes" id="UP000318733"/>
    </source>
</evidence>
<gene>
    <name evidence="2" type="ORF">FO440_06315</name>
</gene>
<dbReference type="Proteomes" id="UP000318733">
    <property type="component" value="Unassembled WGS sequence"/>
</dbReference>
<dbReference type="RefSeq" id="WP_144247365.1">
    <property type="nucleotide sequence ID" value="NZ_VLPK01000001.1"/>
</dbReference>
<dbReference type="InterPro" id="IPR018958">
    <property type="entry name" value="Knr4/Smi1-like_dom"/>
</dbReference>
<reference evidence="2 3" key="1">
    <citation type="submission" date="2019-07" db="EMBL/GenBank/DDBJ databases">
        <authorList>
            <person name="Huq M.A."/>
        </authorList>
    </citation>
    <scope>NUCLEOTIDE SEQUENCE [LARGE SCALE GENOMIC DNA]</scope>
    <source>
        <strain evidence="2 3">MAH-19</strain>
    </source>
</reference>
<evidence type="ECO:0000313" key="2">
    <source>
        <dbReference type="EMBL" id="TSJ43799.1"/>
    </source>
</evidence>
<organism evidence="2 3">
    <name type="scientific">Mucilaginibacter corticis</name>
    <dbReference type="NCBI Taxonomy" id="2597670"/>
    <lineage>
        <taxon>Bacteria</taxon>
        <taxon>Pseudomonadati</taxon>
        <taxon>Bacteroidota</taxon>
        <taxon>Sphingobacteriia</taxon>
        <taxon>Sphingobacteriales</taxon>
        <taxon>Sphingobacteriaceae</taxon>
        <taxon>Mucilaginibacter</taxon>
    </lineage>
</organism>
<feature type="domain" description="Knr4/Smi1-like" evidence="1">
    <location>
        <begin position="28"/>
        <end position="152"/>
    </location>
</feature>
<dbReference type="Gene3D" id="3.40.1580.10">
    <property type="entry name" value="SMI1/KNR4-like"/>
    <property type="match status" value="1"/>
</dbReference>
<dbReference type="InterPro" id="IPR037883">
    <property type="entry name" value="Knr4/Smi1-like_sf"/>
</dbReference>
<dbReference type="SMART" id="SM00860">
    <property type="entry name" value="SMI1_KNR4"/>
    <property type="match status" value="1"/>
</dbReference>
<dbReference type="OrthoDB" id="681074at2"/>
<evidence type="ECO:0000259" key="1">
    <source>
        <dbReference type="SMART" id="SM00860"/>
    </source>
</evidence>
<dbReference type="AlphaFoldDB" id="A0A556MVH8"/>
<dbReference type="SUPFAM" id="SSF160631">
    <property type="entry name" value="SMI1/KNR4-like"/>
    <property type="match status" value="1"/>
</dbReference>
<dbReference type="EMBL" id="VLPK01000001">
    <property type="protein sequence ID" value="TSJ43799.1"/>
    <property type="molecule type" value="Genomic_DNA"/>
</dbReference>
<accession>A0A556MVH8</accession>
<comment type="caution">
    <text evidence="2">The sequence shown here is derived from an EMBL/GenBank/DDBJ whole genome shotgun (WGS) entry which is preliminary data.</text>
</comment>
<protein>
    <submittedName>
        <fullName evidence="2">SMI1/KNR4 family protein</fullName>
    </submittedName>
</protein>
<proteinExistence type="predicted"/>
<sequence>MTDIINDCEIVIAELKKFNDDMLYLGPAIMDDRLEDLEKQIGFTLPSDFKYIFKKHNGFSLDGTEVYGLDKSLRESSIDNVYTSEHSSLMATWMPTNFLPFSPDGFGNHYCLVLSKVENNSYQIAFWQHDVSYESSDDIEICNDSFIDWINEVMIDWTLEDYNYDGTGKIK</sequence>
<dbReference type="Pfam" id="PF14568">
    <property type="entry name" value="SUKH_6"/>
    <property type="match status" value="1"/>
</dbReference>
<keyword evidence="3" id="KW-1185">Reference proteome</keyword>
<name>A0A556MVH8_9SPHI</name>